<evidence type="ECO:0000256" key="4">
    <source>
        <dbReference type="ARBA" id="ARBA00023315"/>
    </source>
</evidence>
<dbReference type="NCBIfam" id="TIGR00667">
    <property type="entry name" value="aat"/>
    <property type="match status" value="1"/>
</dbReference>
<comment type="subcellular location">
    <subcellularLocation>
        <location evidence="1">Cytoplasm</location>
    </subcellularLocation>
</comment>
<dbReference type="AlphaFoldDB" id="A0A3B1C4L9"/>
<dbReference type="PANTHER" id="PTHR30098">
    <property type="entry name" value="LEUCYL/PHENYLALANYL-TRNA--PROTEIN TRANSFERASE"/>
    <property type="match status" value="1"/>
</dbReference>
<dbReference type="PANTHER" id="PTHR30098:SF2">
    <property type="entry name" value="LEUCYL_PHENYLALANYL-TRNA--PROTEIN TRANSFERASE"/>
    <property type="match status" value="1"/>
</dbReference>
<evidence type="ECO:0000256" key="2">
    <source>
        <dbReference type="ARBA" id="ARBA00022490"/>
    </source>
</evidence>
<dbReference type="EC" id="2.3.2.6" evidence="5"/>
<keyword evidence="3 5" id="KW-0808">Transferase</keyword>
<evidence type="ECO:0000256" key="1">
    <source>
        <dbReference type="ARBA" id="ARBA00004496"/>
    </source>
</evidence>
<dbReference type="InterPro" id="IPR016181">
    <property type="entry name" value="Acyl_CoA_acyltransferase"/>
</dbReference>
<evidence type="ECO:0000256" key="3">
    <source>
        <dbReference type="ARBA" id="ARBA00022679"/>
    </source>
</evidence>
<dbReference type="EMBL" id="UOFX01000095">
    <property type="protein sequence ID" value="VAX11857.1"/>
    <property type="molecule type" value="Genomic_DNA"/>
</dbReference>
<dbReference type="Gene3D" id="3.30.70.3550">
    <property type="entry name" value="Leucyl/phenylalanyl-tRNA-protein transferase, N-terminal domain"/>
    <property type="match status" value="1"/>
</dbReference>
<dbReference type="HAMAP" id="MF_00688">
    <property type="entry name" value="Leu_Phe_trans"/>
    <property type="match status" value="1"/>
</dbReference>
<name>A0A3B1C4L9_9ZZZZ</name>
<gene>
    <name evidence="5" type="ORF">MNBD_GAMMA26-2583</name>
</gene>
<evidence type="ECO:0000313" key="5">
    <source>
        <dbReference type="EMBL" id="VAX11857.1"/>
    </source>
</evidence>
<dbReference type="Pfam" id="PF03588">
    <property type="entry name" value="Leu_Phe_trans"/>
    <property type="match status" value="1"/>
</dbReference>
<accession>A0A3B1C4L9</accession>
<dbReference type="GO" id="GO:0030163">
    <property type="term" value="P:protein catabolic process"/>
    <property type="evidence" value="ECO:0007669"/>
    <property type="project" value="InterPro"/>
</dbReference>
<proteinExistence type="inferred from homology"/>
<reference evidence="5" key="1">
    <citation type="submission" date="2018-06" db="EMBL/GenBank/DDBJ databases">
        <authorList>
            <person name="Zhirakovskaya E."/>
        </authorList>
    </citation>
    <scope>NUCLEOTIDE SEQUENCE</scope>
</reference>
<keyword evidence="4 5" id="KW-0012">Acyltransferase</keyword>
<dbReference type="InterPro" id="IPR042203">
    <property type="entry name" value="Leu/Phe-tRNA_Trfase_C"/>
</dbReference>
<protein>
    <submittedName>
        <fullName evidence="5">Leucyl/phenylalanyl-tRNA--protein transferase</fullName>
        <ecNumber evidence="5">2.3.2.6</ecNumber>
    </submittedName>
</protein>
<organism evidence="5">
    <name type="scientific">hydrothermal vent metagenome</name>
    <dbReference type="NCBI Taxonomy" id="652676"/>
    <lineage>
        <taxon>unclassified sequences</taxon>
        <taxon>metagenomes</taxon>
        <taxon>ecological metagenomes</taxon>
    </lineage>
</organism>
<dbReference type="InterPro" id="IPR004616">
    <property type="entry name" value="Leu/Phe-tRNA_Trfase"/>
</dbReference>
<dbReference type="SUPFAM" id="SSF55729">
    <property type="entry name" value="Acyl-CoA N-acyltransferases (Nat)"/>
    <property type="match status" value="1"/>
</dbReference>
<dbReference type="InterPro" id="IPR042221">
    <property type="entry name" value="Leu/Phe-tRNA_Trfase_N"/>
</dbReference>
<dbReference type="FunFam" id="3.40.630.70:FF:000001">
    <property type="entry name" value="Leucyl/phenylalanyl-tRNA--protein transferase"/>
    <property type="match status" value="1"/>
</dbReference>
<dbReference type="FunFam" id="3.30.70.3550:FF:000001">
    <property type="entry name" value="Leucyl/phenylalanyl-tRNA--protein transferase"/>
    <property type="match status" value="1"/>
</dbReference>
<sequence length="242" mass="27741">MLYLLDSNNPDAPFPDVATAEQDPNGLLAVGGDLSPSRLINAYRHGIFPWYSEEQPILWWSPDPRTVLFPEQLKISRSLRKTLRKQIYRISFDQHFEQVLQACAAPRHDTDGTWITSSMEAAYVALHKQFAAHSIEVWHQDELVGGLYGVAIGQVFFGESMFSNMRDASKVGLVFLVERLKQYGYQLIDCQVYTEHLISLGAEEISRQQFINHLNHWCTQPVKEGAWHKHSRVEAIKMQDIT</sequence>
<dbReference type="GO" id="GO:0005737">
    <property type="term" value="C:cytoplasm"/>
    <property type="evidence" value="ECO:0007669"/>
    <property type="project" value="UniProtKB-SubCell"/>
</dbReference>
<keyword evidence="2" id="KW-0963">Cytoplasm</keyword>
<dbReference type="Gene3D" id="3.40.630.70">
    <property type="entry name" value="Leucyl/phenylalanyl-tRNA-protein transferase, C-terminal domain"/>
    <property type="match status" value="1"/>
</dbReference>
<dbReference type="GO" id="GO:0008914">
    <property type="term" value="F:leucyl-tRNA--protein transferase activity"/>
    <property type="evidence" value="ECO:0007669"/>
    <property type="project" value="UniProtKB-EC"/>
</dbReference>